<dbReference type="InterPro" id="IPR036396">
    <property type="entry name" value="Cyt_P450_sf"/>
</dbReference>
<keyword evidence="4 8" id="KW-0479">Metal-binding</keyword>
<feature type="binding site" description="axial binding residue" evidence="8">
    <location>
        <position position="170"/>
    </location>
    <ligand>
        <name>heme</name>
        <dbReference type="ChEBI" id="CHEBI:30413"/>
    </ligand>
    <ligandPart>
        <name>Fe</name>
        <dbReference type="ChEBI" id="CHEBI:18248"/>
    </ligandPart>
</feature>
<evidence type="ECO:0000256" key="8">
    <source>
        <dbReference type="PIRSR" id="PIRSR602401-1"/>
    </source>
</evidence>
<evidence type="ECO:0000256" key="5">
    <source>
        <dbReference type="ARBA" id="ARBA00023002"/>
    </source>
</evidence>
<evidence type="ECO:0000313" key="10">
    <source>
        <dbReference type="EMBL" id="OQR76156.1"/>
    </source>
</evidence>
<dbReference type="GO" id="GO:0004497">
    <property type="term" value="F:monooxygenase activity"/>
    <property type="evidence" value="ECO:0007669"/>
    <property type="project" value="UniProtKB-KW"/>
</dbReference>
<dbReference type="InterPro" id="IPR002401">
    <property type="entry name" value="Cyt_P450_E_grp-I"/>
</dbReference>
<evidence type="ECO:0000256" key="1">
    <source>
        <dbReference type="ARBA" id="ARBA00001971"/>
    </source>
</evidence>
<protein>
    <submittedName>
        <fullName evidence="10">Uncharacterized protein</fullName>
    </submittedName>
</protein>
<dbReference type="EMBL" id="MNPL01005239">
    <property type="protein sequence ID" value="OQR76156.1"/>
    <property type="molecule type" value="Genomic_DNA"/>
</dbReference>
<dbReference type="InterPro" id="IPR001128">
    <property type="entry name" value="Cyt_P450"/>
</dbReference>
<organism evidence="10 11">
    <name type="scientific">Tropilaelaps mercedesae</name>
    <dbReference type="NCBI Taxonomy" id="418985"/>
    <lineage>
        <taxon>Eukaryota</taxon>
        <taxon>Metazoa</taxon>
        <taxon>Ecdysozoa</taxon>
        <taxon>Arthropoda</taxon>
        <taxon>Chelicerata</taxon>
        <taxon>Arachnida</taxon>
        <taxon>Acari</taxon>
        <taxon>Parasitiformes</taxon>
        <taxon>Mesostigmata</taxon>
        <taxon>Gamasina</taxon>
        <taxon>Dermanyssoidea</taxon>
        <taxon>Laelapidae</taxon>
        <taxon>Tropilaelaps</taxon>
    </lineage>
</organism>
<evidence type="ECO:0000256" key="4">
    <source>
        <dbReference type="ARBA" id="ARBA00022723"/>
    </source>
</evidence>
<dbReference type="GO" id="GO:0005506">
    <property type="term" value="F:iron ion binding"/>
    <property type="evidence" value="ECO:0007669"/>
    <property type="project" value="InterPro"/>
</dbReference>
<dbReference type="Proteomes" id="UP000192247">
    <property type="component" value="Unassembled WGS sequence"/>
</dbReference>
<reference evidence="10 11" key="1">
    <citation type="journal article" date="2017" name="Gigascience">
        <title>Draft genome of the honey bee ectoparasitic mite, Tropilaelaps mercedesae, is shaped by the parasitic life history.</title>
        <authorList>
            <person name="Dong X."/>
            <person name="Armstrong S.D."/>
            <person name="Xia D."/>
            <person name="Makepeace B.L."/>
            <person name="Darby A.C."/>
            <person name="Kadowaki T."/>
        </authorList>
    </citation>
    <scope>NUCLEOTIDE SEQUENCE [LARGE SCALE GENOMIC DNA]</scope>
    <source>
        <strain evidence="10">Wuxi-XJTLU</strain>
    </source>
</reference>
<dbReference type="InParanoid" id="A0A1V9XRM8"/>
<keyword evidence="5 9" id="KW-0560">Oxidoreductase</keyword>
<comment type="caution">
    <text evidence="10">The sequence shown here is derived from an EMBL/GenBank/DDBJ whole genome shotgun (WGS) entry which is preliminary data.</text>
</comment>
<dbReference type="OrthoDB" id="3945418at2759"/>
<dbReference type="PRINTS" id="PR00385">
    <property type="entry name" value="P450"/>
</dbReference>
<evidence type="ECO:0000256" key="9">
    <source>
        <dbReference type="RuleBase" id="RU000461"/>
    </source>
</evidence>
<dbReference type="PANTHER" id="PTHR24279:SF120">
    <property type="entry name" value="CYTOCHROME P450"/>
    <property type="match status" value="1"/>
</dbReference>
<accession>A0A1V9XRM8</accession>
<comment type="cofactor">
    <cofactor evidence="1 8">
        <name>heme</name>
        <dbReference type="ChEBI" id="CHEBI:30413"/>
    </cofactor>
</comment>
<evidence type="ECO:0000256" key="7">
    <source>
        <dbReference type="ARBA" id="ARBA00023033"/>
    </source>
</evidence>
<dbReference type="GO" id="GO:0016705">
    <property type="term" value="F:oxidoreductase activity, acting on paired donors, with incorporation or reduction of molecular oxygen"/>
    <property type="evidence" value="ECO:0007669"/>
    <property type="project" value="InterPro"/>
</dbReference>
<evidence type="ECO:0000256" key="2">
    <source>
        <dbReference type="ARBA" id="ARBA00010617"/>
    </source>
</evidence>
<sequence>MIMDLFLAGIDTTAYSVIYLLYHLATHPACQERLREELRHVQSRLGPRPPIQALDKCTYLRACTRESHRLLPVALGTGRILDTDVTLSGYNVPAGVMMLLHNQASSRDPSQFANPDEFHPERWLRSRTSKKETNKMGVLMDQNDGDCLISQGSRHHPFSYLPFGYGPRMCIGRRFAEGVINILTFKIIANYSIKYTHNKAMDCFTRLINVPDQPLKIAFEKIES</sequence>
<evidence type="ECO:0000313" key="11">
    <source>
        <dbReference type="Proteomes" id="UP000192247"/>
    </source>
</evidence>
<dbReference type="PROSITE" id="PS00086">
    <property type="entry name" value="CYTOCHROME_P450"/>
    <property type="match status" value="1"/>
</dbReference>
<dbReference type="Gene3D" id="1.10.630.10">
    <property type="entry name" value="Cytochrome P450"/>
    <property type="match status" value="1"/>
</dbReference>
<keyword evidence="3 8" id="KW-0349">Heme</keyword>
<dbReference type="PANTHER" id="PTHR24279">
    <property type="entry name" value="CYTOCHROME P450"/>
    <property type="match status" value="1"/>
</dbReference>
<dbReference type="InterPro" id="IPR050479">
    <property type="entry name" value="CYP11_CYP27_families"/>
</dbReference>
<dbReference type="AlphaFoldDB" id="A0A1V9XRM8"/>
<dbReference type="SUPFAM" id="SSF48264">
    <property type="entry name" value="Cytochrome P450"/>
    <property type="match status" value="1"/>
</dbReference>
<evidence type="ECO:0000256" key="3">
    <source>
        <dbReference type="ARBA" id="ARBA00022617"/>
    </source>
</evidence>
<keyword evidence="7 9" id="KW-0503">Monooxygenase</keyword>
<dbReference type="Pfam" id="PF00067">
    <property type="entry name" value="p450"/>
    <property type="match status" value="1"/>
</dbReference>
<comment type="similarity">
    <text evidence="2 9">Belongs to the cytochrome P450 family.</text>
</comment>
<dbReference type="GO" id="GO:0020037">
    <property type="term" value="F:heme binding"/>
    <property type="evidence" value="ECO:0007669"/>
    <property type="project" value="InterPro"/>
</dbReference>
<name>A0A1V9XRM8_9ACAR</name>
<keyword evidence="6 8" id="KW-0408">Iron</keyword>
<keyword evidence="11" id="KW-1185">Reference proteome</keyword>
<dbReference type="PRINTS" id="PR00463">
    <property type="entry name" value="EP450I"/>
</dbReference>
<gene>
    <name evidence="10" type="ORF">BIW11_07959</name>
</gene>
<proteinExistence type="inferred from homology"/>
<dbReference type="STRING" id="418985.A0A1V9XRM8"/>
<dbReference type="InterPro" id="IPR017972">
    <property type="entry name" value="Cyt_P450_CS"/>
</dbReference>
<evidence type="ECO:0000256" key="6">
    <source>
        <dbReference type="ARBA" id="ARBA00023004"/>
    </source>
</evidence>